<evidence type="ECO:0000256" key="13">
    <source>
        <dbReference type="ARBA" id="ARBA00023316"/>
    </source>
</evidence>
<dbReference type="EMBL" id="CP021434">
    <property type="protein sequence ID" value="ARU60264.1"/>
    <property type="molecule type" value="Genomic_DNA"/>
</dbReference>
<keyword evidence="10 17" id="KW-1133">Transmembrane helix</keyword>
<dbReference type="NCBIfam" id="TIGR00753">
    <property type="entry name" value="undec_PP_bacA"/>
    <property type="match status" value="1"/>
</dbReference>
<dbReference type="InterPro" id="IPR003824">
    <property type="entry name" value="UppP"/>
</dbReference>
<dbReference type="PANTHER" id="PTHR30622">
    <property type="entry name" value="UNDECAPRENYL-DIPHOSPHATASE"/>
    <property type="match status" value="1"/>
</dbReference>
<dbReference type="GO" id="GO:0071555">
    <property type="term" value="P:cell wall organization"/>
    <property type="evidence" value="ECO:0007669"/>
    <property type="project" value="UniProtKB-KW"/>
</dbReference>
<dbReference type="GO" id="GO:0046677">
    <property type="term" value="P:response to antibiotic"/>
    <property type="evidence" value="ECO:0007669"/>
    <property type="project" value="UniProtKB-UniRule"/>
</dbReference>
<proteinExistence type="inferred from homology"/>
<evidence type="ECO:0000256" key="10">
    <source>
        <dbReference type="ARBA" id="ARBA00022989"/>
    </source>
</evidence>
<keyword evidence="8 17" id="KW-0133">Cell shape</keyword>
<evidence type="ECO:0000256" key="15">
    <source>
        <dbReference type="ARBA" id="ARBA00032932"/>
    </source>
</evidence>
<evidence type="ECO:0000256" key="7">
    <source>
        <dbReference type="ARBA" id="ARBA00022801"/>
    </source>
</evidence>
<comment type="similarity">
    <text evidence="2 17">Belongs to the UppP family.</text>
</comment>
<evidence type="ECO:0000256" key="5">
    <source>
        <dbReference type="ARBA" id="ARBA00022475"/>
    </source>
</evidence>
<dbReference type="RefSeq" id="WP_087455651.1">
    <property type="nucleotide sequence ID" value="NZ_CP021434.1"/>
</dbReference>
<evidence type="ECO:0000313" key="18">
    <source>
        <dbReference type="EMBL" id="ARU60264.1"/>
    </source>
</evidence>
<dbReference type="KEGG" id="tum:CBW65_03690"/>
<gene>
    <name evidence="17" type="primary">uppP</name>
    <name evidence="18" type="ORF">CBW65_03690</name>
</gene>
<dbReference type="GO" id="GO:0008360">
    <property type="term" value="P:regulation of cell shape"/>
    <property type="evidence" value="ECO:0007669"/>
    <property type="project" value="UniProtKB-KW"/>
</dbReference>
<dbReference type="OrthoDB" id="9808289at2"/>
<keyword evidence="9 17" id="KW-0573">Peptidoglycan synthesis</keyword>
<keyword evidence="13 17" id="KW-0961">Cell wall biogenesis/degradation</keyword>
<evidence type="ECO:0000256" key="3">
    <source>
        <dbReference type="ARBA" id="ARBA00012374"/>
    </source>
</evidence>
<evidence type="ECO:0000256" key="12">
    <source>
        <dbReference type="ARBA" id="ARBA00023251"/>
    </source>
</evidence>
<feature type="transmembrane region" description="Helical" evidence="17">
    <location>
        <begin position="247"/>
        <end position="265"/>
    </location>
</feature>
<dbReference type="AlphaFoldDB" id="A0A1Y0ILS1"/>
<name>A0A1Y0ILS1_9BACL</name>
<dbReference type="NCBIfam" id="NF001390">
    <property type="entry name" value="PRK00281.1-4"/>
    <property type="match status" value="1"/>
</dbReference>
<evidence type="ECO:0000256" key="17">
    <source>
        <dbReference type="HAMAP-Rule" id="MF_01006"/>
    </source>
</evidence>
<keyword evidence="12 17" id="KW-0046">Antibiotic resistance</keyword>
<dbReference type="Proteomes" id="UP000195437">
    <property type="component" value="Chromosome"/>
</dbReference>
<reference evidence="19" key="1">
    <citation type="submission" date="2017-05" db="EMBL/GenBank/DDBJ databases">
        <authorList>
            <person name="Sung H."/>
        </authorList>
    </citation>
    <scope>NUCLEOTIDE SEQUENCE [LARGE SCALE GENOMIC DNA]</scope>
    <source>
        <strain evidence="19">AR23208</strain>
    </source>
</reference>
<dbReference type="NCBIfam" id="NF001389">
    <property type="entry name" value="PRK00281.1-2"/>
    <property type="match status" value="1"/>
</dbReference>
<dbReference type="GO" id="GO:0050380">
    <property type="term" value="F:undecaprenyl-diphosphatase activity"/>
    <property type="evidence" value="ECO:0007669"/>
    <property type="project" value="UniProtKB-UniRule"/>
</dbReference>
<dbReference type="GO" id="GO:0005886">
    <property type="term" value="C:plasma membrane"/>
    <property type="evidence" value="ECO:0007669"/>
    <property type="project" value="UniProtKB-SubCell"/>
</dbReference>
<comment type="catalytic activity">
    <reaction evidence="16 17">
        <text>di-trans,octa-cis-undecaprenyl diphosphate + H2O = di-trans,octa-cis-undecaprenyl phosphate + phosphate + H(+)</text>
        <dbReference type="Rhea" id="RHEA:28094"/>
        <dbReference type="ChEBI" id="CHEBI:15377"/>
        <dbReference type="ChEBI" id="CHEBI:15378"/>
        <dbReference type="ChEBI" id="CHEBI:43474"/>
        <dbReference type="ChEBI" id="CHEBI:58405"/>
        <dbReference type="ChEBI" id="CHEBI:60392"/>
        <dbReference type="EC" id="3.6.1.27"/>
    </reaction>
</comment>
<accession>A0A1Y0ILS1</accession>
<feature type="transmembrane region" description="Helical" evidence="17">
    <location>
        <begin position="185"/>
        <end position="206"/>
    </location>
</feature>
<feature type="transmembrane region" description="Helical" evidence="17">
    <location>
        <begin position="83"/>
        <end position="103"/>
    </location>
</feature>
<evidence type="ECO:0000256" key="2">
    <source>
        <dbReference type="ARBA" id="ARBA00010621"/>
    </source>
</evidence>
<evidence type="ECO:0000256" key="9">
    <source>
        <dbReference type="ARBA" id="ARBA00022984"/>
    </source>
</evidence>
<evidence type="ECO:0000256" key="16">
    <source>
        <dbReference type="ARBA" id="ARBA00047594"/>
    </source>
</evidence>
<keyword evidence="5 17" id="KW-1003">Cell membrane</keyword>
<protein>
    <recommendedName>
        <fullName evidence="4 17">Undecaprenyl-diphosphatase</fullName>
        <ecNumber evidence="3 17">3.6.1.27</ecNumber>
    </recommendedName>
    <alternativeName>
        <fullName evidence="15 17">Bacitracin resistance protein</fullName>
    </alternativeName>
    <alternativeName>
        <fullName evidence="14 17">Undecaprenyl pyrophosphate phosphatase</fullName>
    </alternativeName>
</protein>
<evidence type="ECO:0000256" key="8">
    <source>
        <dbReference type="ARBA" id="ARBA00022960"/>
    </source>
</evidence>
<keyword evidence="19" id="KW-1185">Reference proteome</keyword>
<comment type="subcellular location">
    <subcellularLocation>
        <location evidence="1 17">Cell membrane</location>
        <topology evidence="1 17">Multi-pass membrane protein</topology>
    </subcellularLocation>
</comment>
<comment type="function">
    <text evidence="17">Catalyzes the dephosphorylation of undecaprenyl diphosphate (UPP). Confers resistance to bacitracin.</text>
</comment>
<dbReference type="EC" id="3.6.1.27" evidence="3 17"/>
<evidence type="ECO:0000256" key="6">
    <source>
        <dbReference type="ARBA" id="ARBA00022692"/>
    </source>
</evidence>
<evidence type="ECO:0000256" key="11">
    <source>
        <dbReference type="ARBA" id="ARBA00023136"/>
    </source>
</evidence>
<dbReference type="GO" id="GO:0009252">
    <property type="term" value="P:peptidoglycan biosynthetic process"/>
    <property type="evidence" value="ECO:0007669"/>
    <property type="project" value="UniProtKB-KW"/>
</dbReference>
<dbReference type="Pfam" id="PF02673">
    <property type="entry name" value="BacA"/>
    <property type="match status" value="1"/>
</dbReference>
<comment type="miscellaneous">
    <text evidence="17">Bacitracin is thought to be involved in the inhibition of peptidoglycan synthesis by sequestering undecaprenyl diphosphate, thereby reducing the pool of lipid carrier available.</text>
</comment>
<sequence>MMDYISALIMGLVEGLAEFLPISSTGHLILTGELLGATGEAVKTFEIFIQLGAILAATVLYWKRILGLFGIRVGNAPQYKINLLHVLLGIIPALTAGFLLHGFIKEVLFSPETVLIGLVVGGVLMIVAEKYAEKREIKAHTIDDITYLQALQIGLFQMLAVWPGFSRSGSTMSGGLFFGVHRKAAADFSFFIAIPMMVGATGYDLLKSWEHLSTGDIGYFAVGFITAFVVALFAMVGFLKLLERVKLTWFAIYRFVLAALFWLFVL</sequence>
<evidence type="ECO:0000313" key="19">
    <source>
        <dbReference type="Proteomes" id="UP000195437"/>
    </source>
</evidence>
<keyword evidence="11 17" id="KW-0472">Membrane</keyword>
<dbReference type="HAMAP" id="MF_01006">
    <property type="entry name" value="Undec_diphosphatase"/>
    <property type="match status" value="1"/>
</dbReference>
<feature type="transmembrane region" description="Helical" evidence="17">
    <location>
        <begin position="41"/>
        <end position="62"/>
    </location>
</feature>
<evidence type="ECO:0000256" key="1">
    <source>
        <dbReference type="ARBA" id="ARBA00004651"/>
    </source>
</evidence>
<evidence type="ECO:0000256" key="4">
    <source>
        <dbReference type="ARBA" id="ARBA00021581"/>
    </source>
</evidence>
<evidence type="ECO:0000256" key="14">
    <source>
        <dbReference type="ARBA" id="ARBA00032707"/>
    </source>
</evidence>
<dbReference type="PANTHER" id="PTHR30622:SF3">
    <property type="entry name" value="UNDECAPRENYL-DIPHOSPHATASE"/>
    <property type="match status" value="1"/>
</dbReference>
<feature type="transmembrane region" description="Helical" evidence="17">
    <location>
        <begin position="218"/>
        <end position="241"/>
    </location>
</feature>
<feature type="transmembrane region" description="Helical" evidence="17">
    <location>
        <begin position="109"/>
        <end position="127"/>
    </location>
</feature>
<keyword evidence="7 17" id="KW-0378">Hydrolase</keyword>
<keyword evidence="6 17" id="KW-0812">Transmembrane</keyword>
<organism evidence="18 19">
    <name type="scientific">Tumebacillus avium</name>
    <dbReference type="NCBI Taxonomy" id="1903704"/>
    <lineage>
        <taxon>Bacteria</taxon>
        <taxon>Bacillati</taxon>
        <taxon>Bacillota</taxon>
        <taxon>Bacilli</taxon>
        <taxon>Bacillales</taxon>
        <taxon>Alicyclobacillaceae</taxon>
        <taxon>Tumebacillus</taxon>
    </lineage>
</organism>